<organism evidence="3 4">
    <name type="scientific">Aureobasidium melanogenum</name>
    <name type="common">Aureobasidium pullulans var. melanogenum</name>
    <dbReference type="NCBI Taxonomy" id="46634"/>
    <lineage>
        <taxon>Eukaryota</taxon>
        <taxon>Fungi</taxon>
        <taxon>Dikarya</taxon>
        <taxon>Ascomycota</taxon>
        <taxon>Pezizomycotina</taxon>
        <taxon>Dothideomycetes</taxon>
        <taxon>Dothideomycetidae</taxon>
        <taxon>Dothideales</taxon>
        <taxon>Saccotheciaceae</taxon>
        <taxon>Aureobasidium</taxon>
    </lineage>
</organism>
<keyword evidence="2" id="KW-0812">Transmembrane</keyword>
<feature type="transmembrane region" description="Helical" evidence="2">
    <location>
        <begin position="7"/>
        <end position="29"/>
    </location>
</feature>
<proteinExistence type="predicted"/>
<feature type="transmembrane region" description="Helical" evidence="2">
    <location>
        <begin position="35"/>
        <end position="52"/>
    </location>
</feature>
<keyword evidence="2" id="KW-1133">Transmembrane helix</keyword>
<dbReference type="AlphaFoldDB" id="A0A9P8GIJ0"/>
<evidence type="ECO:0000256" key="1">
    <source>
        <dbReference type="SAM" id="MobiDB-lite"/>
    </source>
</evidence>
<reference evidence="3" key="2">
    <citation type="submission" date="2021-08" db="EMBL/GenBank/DDBJ databases">
        <authorList>
            <person name="Gostincar C."/>
            <person name="Sun X."/>
            <person name="Song Z."/>
            <person name="Gunde-Cimerman N."/>
        </authorList>
    </citation>
    <scope>NUCLEOTIDE SEQUENCE</scope>
    <source>
        <strain evidence="3">EXF-8016</strain>
    </source>
</reference>
<feature type="non-terminal residue" evidence="3">
    <location>
        <position position="1"/>
    </location>
</feature>
<protein>
    <submittedName>
        <fullName evidence="3">Uncharacterized protein</fullName>
    </submittedName>
</protein>
<dbReference type="OrthoDB" id="3924794at2759"/>
<accession>A0A9P8GIJ0</accession>
<evidence type="ECO:0000313" key="3">
    <source>
        <dbReference type="EMBL" id="KAH0222300.1"/>
    </source>
</evidence>
<feature type="compositionally biased region" description="Low complexity" evidence="1">
    <location>
        <begin position="117"/>
        <end position="129"/>
    </location>
</feature>
<feature type="compositionally biased region" description="Basic and acidic residues" evidence="1">
    <location>
        <begin position="93"/>
        <end position="107"/>
    </location>
</feature>
<name>A0A9P8GIJ0_AURME</name>
<gene>
    <name evidence="3" type="ORF">KCV03_g4687</name>
</gene>
<evidence type="ECO:0000313" key="4">
    <source>
        <dbReference type="Proteomes" id="UP000767238"/>
    </source>
</evidence>
<evidence type="ECO:0000256" key="2">
    <source>
        <dbReference type="SAM" id="Phobius"/>
    </source>
</evidence>
<comment type="caution">
    <text evidence="3">The sequence shown here is derived from an EMBL/GenBank/DDBJ whole genome shotgun (WGS) entry which is preliminary data.</text>
</comment>
<dbReference type="EMBL" id="JAHFYH010000028">
    <property type="protein sequence ID" value="KAH0222300.1"/>
    <property type="molecule type" value="Genomic_DNA"/>
</dbReference>
<dbReference type="Proteomes" id="UP000767238">
    <property type="component" value="Unassembled WGS sequence"/>
</dbReference>
<feature type="region of interest" description="Disordered" evidence="1">
    <location>
        <begin position="84"/>
        <end position="129"/>
    </location>
</feature>
<sequence length="218" mass="24340">MSSNFLTPFLITLSIINSVFLTLTIWAALQLRGSDWWIVFLVAFIMGLLYEVDCLRRKRPGYHPEHRGPIEMRLRNFYGLNDSNSVDSTSSDGIDRSSIRSNQRENPFDTPITRPQTAHTRAGPTPAAPAIAATPASLLQINQTRAPRRPVTPAFVNEAIEQAQSLNETQEVVCLKGCIVGKEAVTYHFQGKSPSSREVVKDIMGRDDMNKDANHESK</sequence>
<keyword evidence="2" id="KW-0472">Membrane</keyword>
<reference evidence="3" key="1">
    <citation type="journal article" date="2021" name="J Fungi (Basel)">
        <title>Virulence traits and population genomics of the black yeast Aureobasidium melanogenum.</title>
        <authorList>
            <person name="Cernosa A."/>
            <person name="Sun X."/>
            <person name="Gostincar C."/>
            <person name="Fang C."/>
            <person name="Gunde-Cimerman N."/>
            <person name="Song Z."/>
        </authorList>
    </citation>
    <scope>NUCLEOTIDE SEQUENCE</scope>
    <source>
        <strain evidence="3">EXF-8016</strain>
    </source>
</reference>